<evidence type="ECO:0000313" key="3">
    <source>
        <dbReference type="EMBL" id="KFO31118.1"/>
    </source>
</evidence>
<evidence type="ECO:0000256" key="2">
    <source>
        <dbReference type="ARBA" id="ARBA00022963"/>
    </source>
</evidence>
<name>A0A091DKW4_FUKDA</name>
<dbReference type="GO" id="GO:0019369">
    <property type="term" value="P:arachidonate metabolic process"/>
    <property type="evidence" value="ECO:0007669"/>
    <property type="project" value="TreeGrafter"/>
</dbReference>
<gene>
    <name evidence="3" type="ORF">H920_07553</name>
</gene>
<dbReference type="Proteomes" id="UP000028990">
    <property type="component" value="Unassembled WGS sequence"/>
</dbReference>
<dbReference type="PANTHER" id="PTHR24185">
    <property type="entry name" value="CALCIUM-INDEPENDENT PHOSPHOLIPASE A2-GAMMA"/>
    <property type="match status" value="1"/>
</dbReference>
<protein>
    <submittedName>
        <fullName evidence="3">Calcium-independent phospholipase A2-gamma</fullName>
    </submittedName>
</protein>
<dbReference type="AlphaFoldDB" id="A0A091DKW4"/>
<sequence length="106" mass="11559">MANAADANWRVCPSAVSDRMRGFDTVPPHHMIAARIPMSQVKDENLQAAVREILALIGYVDPVKGRGVRILTTDGGGTRGVVALQTLWKLAELKRQFISSVTTFVV</sequence>
<evidence type="ECO:0000313" key="4">
    <source>
        <dbReference type="Proteomes" id="UP000028990"/>
    </source>
</evidence>
<reference evidence="3 4" key="1">
    <citation type="submission" date="2013-11" db="EMBL/GenBank/DDBJ databases">
        <title>The Damaraland mole rat (Fukomys damarensis) genome and evolution of African mole rats.</title>
        <authorList>
            <person name="Gladyshev V.N."/>
            <person name="Fang X."/>
        </authorList>
    </citation>
    <scope>NUCLEOTIDE SEQUENCE [LARGE SCALE GENOMIC DNA]</scope>
    <source>
        <tissue evidence="3">Liver</tissue>
    </source>
</reference>
<keyword evidence="2" id="KW-0442">Lipid degradation</keyword>
<keyword evidence="2" id="KW-0443">Lipid metabolism</keyword>
<dbReference type="GO" id="GO:0047499">
    <property type="term" value="F:calcium-independent phospholipase A2 activity"/>
    <property type="evidence" value="ECO:0007669"/>
    <property type="project" value="TreeGrafter"/>
</dbReference>
<dbReference type="EMBL" id="KN122326">
    <property type="protein sequence ID" value="KFO31118.1"/>
    <property type="molecule type" value="Genomic_DNA"/>
</dbReference>
<dbReference type="GO" id="GO:0016020">
    <property type="term" value="C:membrane"/>
    <property type="evidence" value="ECO:0007669"/>
    <property type="project" value="TreeGrafter"/>
</dbReference>
<evidence type="ECO:0000256" key="1">
    <source>
        <dbReference type="ARBA" id="ARBA00022801"/>
    </source>
</evidence>
<accession>A0A091DKW4</accession>
<organism evidence="3 4">
    <name type="scientific">Fukomys damarensis</name>
    <name type="common">Damaraland mole rat</name>
    <name type="synonym">Cryptomys damarensis</name>
    <dbReference type="NCBI Taxonomy" id="885580"/>
    <lineage>
        <taxon>Eukaryota</taxon>
        <taxon>Metazoa</taxon>
        <taxon>Chordata</taxon>
        <taxon>Craniata</taxon>
        <taxon>Vertebrata</taxon>
        <taxon>Euteleostomi</taxon>
        <taxon>Mammalia</taxon>
        <taxon>Eutheria</taxon>
        <taxon>Euarchontoglires</taxon>
        <taxon>Glires</taxon>
        <taxon>Rodentia</taxon>
        <taxon>Hystricomorpha</taxon>
        <taxon>Bathyergidae</taxon>
        <taxon>Fukomys</taxon>
    </lineage>
</organism>
<dbReference type="PANTHER" id="PTHR24185:SF1">
    <property type="entry name" value="CALCIUM-INDEPENDENT PHOSPHOLIPASE A2-GAMMA"/>
    <property type="match status" value="1"/>
</dbReference>
<dbReference type="GO" id="GO:0016042">
    <property type="term" value="P:lipid catabolic process"/>
    <property type="evidence" value="ECO:0007669"/>
    <property type="project" value="UniProtKB-KW"/>
</dbReference>
<keyword evidence="4" id="KW-1185">Reference proteome</keyword>
<keyword evidence="1" id="KW-0378">Hydrolase</keyword>
<proteinExistence type="predicted"/>